<dbReference type="PANTHER" id="PTHR43806:SF67">
    <property type="entry name" value="EGF-LIKE DOMAIN-CONTAINING PROTEIN"/>
    <property type="match status" value="1"/>
</dbReference>
<reference evidence="9" key="1">
    <citation type="submission" date="2017-02" db="EMBL/GenBank/DDBJ databases">
        <authorList>
            <person name="Tetz G."/>
            <person name="Tetz V."/>
        </authorList>
    </citation>
    <scope>NUCLEOTIDE SEQUENCE [LARGE SCALE GENOMIC DNA]</scope>
    <source>
        <strain evidence="9">VT16-26</strain>
    </source>
</reference>
<dbReference type="InterPro" id="IPR036852">
    <property type="entry name" value="Peptidase_S8/S53_dom_sf"/>
</dbReference>
<dbReference type="NCBIfam" id="TIGR04183">
    <property type="entry name" value="Por_Secre_tail"/>
    <property type="match status" value="1"/>
</dbReference>
<dbReference type="AlphaFoldDB" id="A0A202C4R7"/>
<sequence length="701" mass="75819">MKRNLILISTLLYLSTYAQKNNDNLKREFEQQKVENEKKFDAYAERVYGKNPDAKTKEKIDSLKSHLGGFNFDIPFFLQEQDTRQLMNSNSDQLNLSGGVAGLTGAFNGENIKYTVFDGGRIYESHTAFNNATGRITNKEASTQSYSDHSTGVGSFIGGKSVNLSSGGVAVGNTKGVAVNSTMDSYMFSTTTLPGDTSTSNVFQKILVSQPNISNHSYGVNSGWTENYDNNGNISSYVYNGSKAGNTFYDLQGTYNTNDYNYDMLVNNNPSLIIVKSSGNYFNMGPGSASSAIPKYYSSSSGPLAFSSSDTIPPNNCSQGYDCIGTGSLAKNIIVVGATDIISTNNFRYTSATDVVHSDYSSAGPRDDGGIKPDISTVGTDVLYAATSATGSNTWAAGSGTSFSAPIVTGIIGLWTQIYKQLFNNALLNAASAKVLTIHSASEAGNIGPDPWFGWGFINAKKGAELLVGKSNNTVFFADETLNSGVKNSKTLTATGSEPLKVTISWIDPKYTPNYQFVSDVFNNRTSKLINDLDLRIIDLTTNTVYYPWKLDANSPLTPATKADNTVDNVEQVVIDNPISGRSYKIEITNKGTLVNDSGVAAPQNYSIMVTGQTQSSLSTSDIIKDNGIIIAPTLTKDYVKVIKSPKRSTYNVYDLSGKKLKSGTIKNEEESIDLTSYIKGIYIIEVKTDKDTVSKKVIKE</sequence>
<dbReference type="SUPFAM" id="SSF52743">
    <property type="entry name" value="Subtilisin-like"/>
    <property type="match status" value="1"/>
</dbReference>
<dbReference type="InterPro" id="IPR008979">
    <property type="entry name" value="Galactose-bd-like_sf"/>
</dbReference>
<evidence type="ECO:0000256" key="4">
    <source>
        <dbReference type="ARBA" id="ARBA00022801"/>
    </source>
</evidence>
<dbReference type="Gene3D" id="3.40.50.200">
    <property type="entry name" value="Peptidase S8/S53 domain"/>
    <property type="match status" value="1"/>
</dbReference>
<gene>
    <name evidence="8" type="ORF">B0E34_06645</name>
</gene>
<keyword evidence="4" id="KW-0378">Hydrolase</keyword>
<dbReference type="SUPFAM" id="SSF49785">
    <property type="entry name" value="Galactose-binding domain-like"/>
    <property type="match status" value="1"/>
</dbReference>
<evidence type="ECO:0000259" key="6">
    <source>
        <dbReference type="Pfam" id="PF00082"/>
    </source>
</evidence>
<dbReference type="PANTHER" id="PTHR43806">
    <property type="entry name" value="PEPTIDASE S8"/>
    <property type="match status" value="1"/>
</dbReference>
<evidence type="ECO:0000256" key="3">
    <source>
        <dbReference type="ARBA" id="ARBA00022729"/>
    </source>
</evidence>
<dbReference type="RefSeq" id="WP_087708033.1">
    <property type="nucleotide sequence ID" value="NZ_MVAG01000103.1"/>
</dbReference>
<proteinExistence type="inferred from homology"/>
<keyword evidence="5" id="KW-0720">Serine protease</keyword>
<dbReference type="Pfam" id="PF00082">
    <property type="entry name" value="Peptidase_S8"/>
    <property type="match status" value="1"/>
</dbReference>
<dbReference type="Pfam" id="PF18962">
    <property type="entry name" value="Por_Secre_tail"/>
    <property type="match status" value="1"/>
</dbReference>
<keyword evidence="3" id="KW-0732">Signal</keyword>
<dbReference type="GO" id="GO:0004252">
    <property type="term" value="F:serine-type endopeptidase activity"/>
    <property type="evidence" value="ECO:0007669"/>
    <property type="project" value="InterPro"/>
</dbReference>
<evidence type="ECO:0000313" key="8">
    <source>
        <dbReference type="EMBL" id="OVE58684.1"/>
    </source>
</evidence>
<feature type="domain" description="Peptidase S8/S53" evidence="6">
    <location>
        <begin position="128"/>
        <end position="456"/>
    </location>
</feature>
<dbReference type="InterPro" id="IPR050131">
    <property type="entry name" value="Peptidase_S8_subtilisin-like"/>
</dbReference>
<dbReference type="InterPro" id="IPR000209">
    <property type="entry name" value="Peptidase_S8/S53_dom"/>
</dbReference>
<name>A0A202C4R7_9FLAO</name>
<evidence type="ECO:0000256" key="2">
    <source>
        <dbReference type="ARBA" id="ARBA00022670"/>
    </source>
</evidence>
<protein>
    <submittedName>
        <fullName evidence="8">Secretion protein Por</fullName>
    </submittedName>
</protein>
<dbReference type="PROSITE" id="PS00138">
    <property type="entry name" value="SUBTILASE_SER"/>
    <property type="match status" value="1"/>
</dbReference>
<dbReference type="InterPro" id="IPR023828">
    <property type="entry name" value="Peptidase_S8_Ser-AS"/>
</dbReference>
<keyword evidence="9" id="KW-1185">Reference proteome</keyword>
<dbReference type="Proteomes" id="UP000196355">
    <property type="component" value="Unassembled WGS sequence"/>
</dbReference>
<evidence type="ECO:0000259" key="7">
    <source>
        <dbReference type="Pfam" id="PF18962"/>
    </source>
</evidence>
<evidence type="ECO:0000313" key="9">
    <source>
        <dbReference type="Proteomes" id="UP000196355"/>
    </source>
</evidence>
<feature type="domain" description="Secretion system C-terminal sorting" evidence="7">
    <location>
        <begin position="637"/>
        <end position="699"/>
    </location>
</feature>
<dbReference type="InterPro" id="IPR026444">
    <property type="entry name" value="Secre_tail"/>
</dbReference>
<accession>A0A202C4R7</accession>
<keyword evidence="2" id="KW-0645">Protease</keyword>
<organism evidence="8 9">
    <name type="scientific">Chryseobacterium mucoviscidosis</name>
    <dbReference type="NCBI Taxonomy" id="1945581"/>
    <lineage>
        <taxon>Bacteria</taxon>
        <taxon>Pseudomonadati</taxon>
        <taxon>Bacteroidota</taxon>
        <taxon>Flavobacteriia</taxon>
        <taxon>Flavobacteriales</taxon>
        <taxon>Weeksellaceae</taxon>
        <taxon>Chryseobacterium group</taxon>
        <taxon>Chryseobacterium</taxon>
    </lineage>
</organism>
<dbReference type="EMBL" id="MVAG01000103">
    <property type="protein sequence ID" value="OVE58684.1"/>
    <property type="molecule type" value="Genomic_DNA"/>
</dbReference>
<dbReference type="GO" id="GO:0006508">
    <property type="term" value="P:proteolysis"/>
    <property type="evidence" value="ECO:0007669"/>
    <property type="project" value="UniProtKB-KW"/>
</dbReference>
<comment type="caution">
    <text evidence="8">The sequence shown here is derived from an EMBL/GenBank/DDBJ whole genome shotgun (WGS) entry which is preliminary data.</text>
</comment>
<evidence type="ECO:0000256" key="1">
    <source>
        <dbReference type="ARBA" id="ARBA00011073"/>
    </source>
</evidence>
<comment type="similarity">
    <text evidence="1">Belongs to the peptidase S8 family.</text>
</comment>
<evidence type="ECO:0000256" key="5">
    <source>
        <dbReference type="ARBA" id="ARBA00022825"/>
    </source>
</evidence>
<dbReference type="Gene3D" id="2.60.120.380">
    <property type="match status" value="1"/>
</dbReference>